<gene>
    <name evidence="19" type="ORF">PhCBS80983_g05629</name>
</gene>
<dbReference type="Proteomes" id="UP000318582">
    <property type="component" value="Unassembled WGS sequence"/>
</dbReference>
<comment type="similarity">
    <text evidence="17">Belongs to the class VI-like SAM-binding methyltransferase superfamily. PEMT/PEM2 methyltransferase family.</text>
</comment>
<feature type="topological domain" description="Lumenal" evidence="17">
    <location>
        <begin position="126"/>
        <end position="168"/>
    </location>
</feature>
<feature type="transmembrane region" description="Helical" evidence="18">
    <location>
        <begin position="26"/>
        <end position="43"/>
    </location>
</feature>
<dbReference type="PANTHER" id="PTHR15458">
    <property type="entry name" value="PHOSPHATIDYLETHANOLAMINE N-METHYLTRANSFERASE"/>
    <property type="match status" value="1"/>
</dbReference>
<dbReference type="STRING" id="109895.A0A507DTH1"/>
<feature type="binding site" evidence="17">
    <location>
        <begin position="109"/>
        <end position="111"/>
    </location>
    <ligand>
        <name>S-adenosyl-L-methionine</name>
        <dbReference type="ChEBI" id="CHEBI:59789"/>
    </ligand>
</feature>
<keyword evidence="10 17" id="KW-0443">Lipid metabolism</keyword>
<dbReference type="PIRSF" id="PIRSF005444">
    <property type="entry name" value="PEMT"/>
    <property type="match status" value="1"/>
</dbReference>
<evidence type="ECO:0000256" key="17">
    <source>
        <dbReference type="HAMAP-Rule" id="MF_03216"/>
    </source>
</evidence>
<proteinExistence type="inferred from homology"/>
<feature type="topological domain" description="Cytoplasmic" evidence="17">
    <location>
        <begin position="191"/>
        <end position="219"/>
    </location>
</feature>
<keyword evidence="8 17" id="KW-0256">Endoplasmic reticulum</keyword>
<evidence type="ECO:0000256" key="1">
    <source>
        <dbReference type="ARBA" id="ARBA00004969"/>
    </source>
</evidence>
<name>A0A507DTH1_9FUNG</name>
<dbReference type="HAMAP" id="MF_03216">
    <property type="entry name" value="PLMT"/>
    <property type="match status" value="1"/>
</dbReference>
<evidence type="ECO:0000256" key="3">
    <source>
        <dbReference type="ARBA" id="ARBA00022516"/>
    </source>
</evidence>
<comment type="function">
    <text evidence="17">Catalyzes the second two steps of the methylation pathway of phosphatidylcholine biosynthesis, the SAM-dependent methylation of phosphatidylmonomethylethanolamine (PMME) to phosphatidyldimethylethanolamine (PDME) and of PDME to phosphatidylcholine (PC).</text>
</comment>
<dbReference type="Gene3D" id="1.20.120.1630">
    <property type="match status" value="1"/>
</dbReference>
<evidence type="ECO:0000256" key="5">
    <source>
        <dbReference type="ARBA" id="ARBA00022679"/>
    </source>
</evidence>
<dbReference type="UniPathway" id="UPA00753"/>
<evidence type="ECO:0000313" key="19">
    <source>
        <dbReference type="EMBL" id="TPX55049.1"/>
    </source>
</evidence>
<feature type="topological domain" description="Cytoplasmic" evidence="17">
    <location>
        <begin position="78"/>
        <end position="104"/>
    </location>
</feature>
<dbReference type="GO" id="GO:0031966">
    <property type="term" value="C:mitochondrial membrane"/>
    <property type="evidence" value="ECO:0007669"/>
    <property type="project" value="UniProtKB-SubCell"/>
</dbReference>
<comment type="catalytic activity">
    <reaction evidence="16 17">
        <text>a 1,2-diacyl-sn-glycero-3-phospho-N-methylethanolamine + S-adenosyl-L-methionine = a 1,2-diacyl-sn-glycero-3-phospho-N,N-dimethylethanolamine + S-adenosyl-L-homocysteine + H(+)</text>
        <dbReference type="Rhea" id="RHEA:32735"/>
        <dbReference type="ChEBI" id="CHEBI:15378"/>
        <dbReference type="ChEBI" id="CHEBI:57856"/>
        <dbReference type="ChEBI" id="CHEBI:59789"/>
        <dbReference type="ChEBI" id="CHEBI:64572"/>
        <dbReference type="ChEBI" id="CHEBI:64573"/>
        <dbReference type="EC" id="2.1.1.71"/>
    </reaction>
</comment>
<keyword evidence="6 17" id="KW-0949">S-adenosyl-L-methionine</keyword>
<dbReference type="GO" id="GO:0032259">
    <property type="term" value="P:methylation"/>
    <property type="evidence" value="ECO:0007669"/>
    <property type="project" value="UniProtKB-KW"/>
</dbReference>
<comment type="catalytic activity">
    <reaction evidence="15">
        <text>a 1,2-diacyl-sn-glycero-3-phospho-N,N-dimethylethanolamine + S-adenosyl-L-methionine = a 1,2-diacyl-sn-glycero-3-phosphocholine + S-adenosyl-L-homocysteine + H(+)</text>
        <dbReference type="Rhea" id="RHEA:32739"/>
        <dbReference type="ChEBI" id="CHEBI:15378"/>
        <dbReference type="ChEBI" id="CHEBI:57643"/>
        <dbReference type="ChEBI" id="CHEBI:57856"/>
        <dbReference type="ChEBI" id="CHEBI:59789"/>
        <dbReference type="ChEBI" id="CHEBI:64572"/>
        <dbReference type="EC" id="2.1.1.71"/>
    </reaction>
</comment>
<evidence type="ECO:0000256" key="4">
    <source>
        <dbReference type="ARBA" id="ARBA00022603"/>
    </source>
</evidence>
<feature type="binding site" evidence="17">
    <location>
        <begin position="192"/>
        <end position="193"/>
    </location>
    <ligand>
        <name>S-adenosyl-L-methionine</name>
        <dbReference type="ChEBI" id="CHEBI:59789"/>
    </ligand>
</feature>
<evidence type="ECO:0000256" key="14">
    <source>
        <dbReference type="ARBA" id="ARBA00023264"/>
    </source>
</evidence>
<evidence type="ECO:0000256" key="16">
    <source>
        <dbReference type="ARBA" id="ARBA00052459"/>
    </source>
</evidence>
<evidence type="ECO:0000313" key="20">
    <source>
        <dbReference type="Proteomes" id="UP000318582"/>
    </source>
</evidence>
<dbReference type="InterPro" id="IPR007318">
    <property type="entry name" value="Phopholipid_MeTrfase"/>
</dbReference>
<accession>A0A507DTH1</accession>
<dbReference type="Pfam" id="PF04191">
    <property type="entry name" value="PEMT"/>
    <property type="match status" value="1"/>
</dbReference>
<keyword evidence="11 17" id="KW-0496">Mitochondrion</keyword>
<organism evidence="19 20">
    <name type="scientific">Powellomyces hirtus</name>
    <dbReference type="NCBI Taxonomy" id="109895"/>
    <lineage>
        <taxon>Eukaryota</taxon>
        <taxon>Fungi</taxon>
        <taxon>Fungi incertae sedis</taxon>
        <taxon>Chytridiomycota</taxon>
        <taxon>Chytridiomycota incertae sedis</taxon>
        <taxon>Chytridiomycetes</taxon>
        <taxon>Spizellomycetales</taxon>
        <taxon>Powellomycetaceae</taxon>
        <taxon>Powellomyces</taxon>
    </lineage>
</organism>
<dbReference type="FunFam" id="1.20.120.1630:FF:000005">
    <property type="entry name" value="Phosphatidylethanolamine N-methyltransferase"/>
    <property type="match status" value="1"/>
</dbReference>
<dbReference type="InterPro" id="IPR024960">
    <property type="entry name" value="PEMT/MFAP"/>
</dbReference>
<feature type="intramembrane region" description="Helical" evidence="17">
    <location>
        <begin position="24"/>
        <end position="44"/>
    </location>
</feature>
<dbReference type="PANTHER" id="PTHR15458:SF5">
    <property type="entry name" value="PHOSPHATIDYLETHANOLAMINE N-METHYLTRANSFERASE"/>
    <property type="match status" value="1"/>
</dbReference>
<dbReference type="GO" id="GO:0005789">
    <property type="term" value="C:endoplasmic reticulum membrane"/>
    <property type="evidence" value="ECO:0007669"/>
    <property type="project" value="UniProtKB-SubCell"/>
</dbReference>
<dbReference type="GO" id="GO:0006656">
    <property type="term" value="P:phosphatidylcholine biosynthetic process"/>
    <property type="evidence" value="ECO:0007669"/>
    <property type="project" value="UniProtKB-UniRule"/>
</dbReference>
<evidence type="ECO:0000256" key="11">
    <source>
        <dbReference type="ARBA" id="ARBA00023128"/>
    </source>
</evidence>
<comment type="caution">
    <text evidence="19">The sequence shown here is derived from an EMBL/GenBank/DDBJ whole genome shotgun (WGS) entry which is preliminary data.</text>
</comment>
<evidence type="ECO:0000256" key="6">
    <source>
        <dbReference type="ARBA" id="ARBA00022691"/>
    </source>
</evidence>
<keyword evidence="20" id="KW-1185">Reference proteome</keyword>
<comment type="subcellular location">
    <subcellularLocation>
        <location evidence="17">Endoplasmic reticulum membrane</location>
        <topology evidence="17">Multi-pass membrane protein</topology>
    </subcellularLocation>
    <subcellularLocation>
        <location evidence="17">Mitochondrion membrane</location>
        <topology evidence="17">Multi-pass membrane protein</topology>
    </subcellularLocation>
</comment>
<dbReference type="EC" id="2.1.1.71" evidence="17"/>
<feature type="transmembrane region" description="Helical" evidence="18">
    <location>
        <begin position="102"/>
        <end position="120"/>
    </location>
</feature>
<evidence type="ECO:0000256" key="12">
    <source>
        <dbReference type="ARBA" id="ARBA00023136"/>
    </source>
</evidence>
<keyword evidence="12 17" id="KW-0472">Membrane</keyword>
<evidence type="ECO:0000256" key="10">
    <source>
        <dbReference type="ARBA" id="ARBA00023098"/>
    </source>
</evidence>
<keyword evidence="13 17" id="KW-0594">Phospholipid biosynthesis</keyword>
<keyword evidence="9 17" id="KW-1133">Transmembrane helix</keyword>
<dbReference type="EMBL" id="QEAQ01000130">
    <property type="protein sequence ID" value="TPX55049.1"/>
    <property type="molecule type" value="Genomic_DNA"/>
</dbReference>
<comment type="pathway">
    <text evidence="2">Lipid metabolism.</text>
</comment>
<feature type="topological domain" description="Lumenal" evidence="17">
    <location>
        <begin position="45"/>
        <end position="56"/>
    </location>
</feature>
<dbReference type="GO" id="GO:0000773">
    <property type="term" value="F:phosphatidyl-N-methylethanolamine N-methyltransferase activity"/>
    <property type="evidence" value="ECO:0007669"/>
    <property type="project" value="UniProtKB-UniRule"/>
</dbReference>
<sequence length="219" mass="24113">MTLASGSPIDSAVDALAHIRWTHPSLWIAAASIAFNPTMWNIVARNEHKRHTIQRLVGSPVRGCYLLAFTIFTLGLLRDYLFTVAMDYQPTSHLLEHSFVKLYAAASIVIGNILVLSSMFKLGITGTYLGDYFGILMEERVTGFPFNVLDNPMYFGSTLCFLGGALWRGSPAGLVLTAFVYVVYAVAVDTFEGPFTGKIYEARDKTRAGKTGTTVKKEL</sequence>
<feature type="topological domain" description="Lumenal" evidence="17">
    <location>
        <begin position="1"/>
        <end position="23"/>
    </location>
</feature>
<evidence type="ECO:0000256" key="15">
    <source>
        <dbReference type="ARBA" id="ARBA00051252"/>
    </source>
</evidence>
<evidence type="ECO:0000256" key="18">
    <source>
        <dbReference type="SAM" id="Phobius"/>
    </source>
</evidence>
<feature type="transmembrane region" description="Helical" evidence="18">
    <location>
        <begin position="64"/>
        <end position="82"/>
    </location>
</feature>
<evidence type="ECO:0000256" key="2">
    <source>
        <dbReference type="ARBA" id="ARBA00005189"/>
    </source>
</evidence>
<keyword evidence="14 17" id="KW-1208">Phospholipid metabolism</keyword>
<dbReference type="PROSITE" id="PS51599">
    <property type="entry name" value="SAM_PEMT_PEM2"/>
    <property type="match status" value="1"/>
</dbReference>
<evidence type="ECO:0000256" key="9">
    <source>
        <dbReference type="ARBA" id="ARBA00022989"/>
    </source>
</evidence>
<evidence type="ECO:0000256" key="8">
    <source>
        <dbReference type="ARBA" id="ARBA00022824"/>
    </source>
</evidence>
<dbReference type="AlphaFoldDB" id="A0A507DTH1"/>
<evidence type="ECO:0000256" key="13">
    <source>
        <dbReference type="ARBA" id="ARBA00023209"/>
    </source>
</evidence>
<keyword evidence="7 17" id="KW-0812">Transmembrane</keyword>
<keyword evidence="3 17" id="KW-0444">Lipid biosynthesis</keyword>
<keyword evidence="5 17" id="KW-0808">Transferase</keyword>
<keyword evidence="4 17" id="KW-0489">Methyltransferase</keyword>
<protein>
    <recommendedName>
        <fullName evidence="17">Phosphatidyl-N-methylethanolamine N-methyltransferase</fullName>
        <ecNumber evidence="17">2.1.1.71</ecNumber>
    </recommendedName>
    <alternativeName>
        <fullName evidence="17">Phospholipid methyltransferase</fullName>
        <shortName evidence="17">PLMT</shortName>
    </alternativeName>
</protein>
<comment type="pathway">
    <text evidence="1 17">Phospholipid metabolism; phosphatidylcholine biosynthesis.</text>
</comment>
<reference evidence="19 20" key="1">
    <citation type="journal article" date="2019" name="Sci. Rep.">
        <title>Comparative genomics of chytrid fungi reveal insights into the obligate biotrophic and pathogenic lifestyle of Synchytrium endobioticum.</title>
        <authorList>
            <person name="van de Vossenberg B.T.L.H."/>
            <person name="Warris S."/>
            <person name="Nguyen H.D.T."/>
            <person name="van Gent-Pelzer M.P.E."/>
            <person name="Joly D.L."/>
            <person name="van de Geest H.C."/>
            <person name="Bonants P.J.M."/>
            <person name="Smith D.S."/>
            <person name="Levesque C.A."/>
            <person name="van der Lee T.A.J."/>
        </authorList>
    </citation>
    <scope>NUCLEOTIDE SEQUENCE [LARGE SCALE GENOMIC DNA]</scope>
    <source>
        <strain evidence="19 20">CBS 809.83</strain>
    </source>
</reference>
<evidence type="ECO:0000256" key="7">
    <source>
        <dbReference type="ARBA" id="ARBA00022692"/>
    </source>
</evidence>